<dbReference type="SUPFAM" id="SSF158548">
    <property type="entry name" value="FLJ32549 domain-like"/>
    <property type="match status" value="1"/>
</dbReference>
<keyword evidence="1" id="KW-0238">DNA-binding</keyword>
<dbReference type="GO" id="GO:0003677">
    <property type="term" value="F:DNA binding"/>
    <property type="evidence" value="ECO:0007669"/>
    <property type="project" value="UniProtKB-KW"/>
</dbReference>
<dbReference type="InterPro" id="IPR038060">
    <property type="entry name" value="C12orf66-like_central_sf"/>
</dbReference>
<dbReference type="Gene3D" id="1.10.10.60">
    <property type="entry name" value="Homeodomain-like"/>
    <property type="match status" value="1"/>
</dbReference>
<feature type="region of interest" description="Disordered" evidence="2">
    <location>
        <begin position="405"/>
        <end position="431"/>
    </location>
</feature>
<dbReference type="PANTHER" id="PTHR31581">
    <property type="entry name" value="KICSTOR COMPLEX PROTEIN C12ORF66"/>
    <property type="match status" value="1"/>
</dbReference>
<dbReference type="InterPro" id="IPR018544">
    <property type="entry name" value="KICS_2"/>
</dbReference>
<feature type="compositionally biased region" description="Low complexity" evidence="2">
    <location>
        <begin position="405"/>
        <end position="418"/>
    </location>
</feature>
<dbReference type="EMBL" id="BMAV01000423">
    <property type="protein sequence ID" value="GFY37698.1"/>
    <property type="molecule type" value="Genomic_DNA"/>
</dbReference>
<dbReference type="Pfam" id="PF03184">
    <property type="entry name" value="DDE_1"/>
    <property type="match status" value="1"/>
</dbReference>
<organism evidence="4 5">
    <name type="scientific">Trichonephila inaurata madagascariensis</name>
    <dbReference type="NCBI Taxonomy" id="2747483"/>
    <lineage>
        <taxon>Eukaryota</taxon>
        <taxon>Metazoa</taxon>
        <taxon>Ecdysozoa</taxon>
        <taxon>Arthropoda</taxon>
        <taxon>Chelicerata</taxon>
        <taxon>Arachnida</taxon>
        <taxon>Araneae</taxon>
        <taxon>Araneomorphae</taxon>
        <taxon>Entelegynae</taxon>
        <taxon>Araneoidea</taxon>
        <taxon>Nephilidae</taxon>
        <taxon>Trichonephila</taxon>
        <taxon>Trichonephila inaurata</taxon>
    </lineage>
</organism>
<proteinExistence type="predicted"/>
<dbReference type="PROSITE" id="PS51253">
    <property type="entry name" value="HTH_CENPB"/>
    <property type="match status" value="1"/>
</dbReference>
<dbReference type="PANTHER" id="PTHR31581:SF1">
    <property type="entry name" value="KICSTOR SUBUNIT 2"/>
    <property type="match status" value="1"/>
</dbReference>
<gene>
    <name evidence="4" type="primary">si:ch211-125a15.1</name>
    <name evidence="4" type="ORF">TNIN_108101</name>
</gene>
<dbReference type="InterPro" id="IPR004875">
    <property type="entry name" value="DDE_SF_endonuclease_dom"/>
</dbReference>
<name>A0A8X7BNM0_9ARAC</name>
<dbReference type="GO" id="GO:0061462">
    <property type="term" value="P:protein localization to lysosome"/>
    <property type="evidence" value="ECO:0007669"/>
    <property type="project" value="TreeGrafter"/>
</dbReference>
<comment type="caution">
    <text evidence="4">The sequence shown here is derived from an EMBL/GenBank/DDBJ whole genome shotgun (WGS) entry which is preliminary data.</text>
</comment>
<evidence type="ECO:0000256" key="1">
    <source>
        <dbReference type="ARBA" id="ARBA00023125"/>
    </source>
</evidence>
<protein>
    <submittedName>
        <fullName evidence="4">KICSTOR complex protein C12orf66 homolog</fullName>
    </submittedName>
</protein>
<keyword evidence="5" id="KW-1185">Reference proteome</keyword>
<dbReference type="GO" id="GO:0042149">
    <property type="term" value="P:cellular response to glucose starvation"/>
    <property type="evidence" value="ECO:0007669"/>
    <property type="project" value="TreeGrafter"/>
</dbReference>
<evidence type="ECO:0000259" key="3">
    <source>
        <dbReference type="PROSITE" id="PS51253"/>
    </source>
</evidence>
<evidence type="ECO:0000256" key="2">
    <source>
        <dbReference type="SAM" id="MobiDB-lite"/>
    </source>
</evidence>
<dbReference type="AlphaFoldDB" id="A0A8X7BNM0"/>
<dbReference type="Gene3D" id="1.10.3450.30">
    <property type="match status" value="1"/>
</dbReference>
<feature type="compositionally biased region" description="Pro residues" evidence="2">
    <location>
        <begin position="419"/>
        <end position="429"/>
    </location>
</feature>
<dbReference type="SUPFAM" id="SSF160651">
    <property type="entry name" value="FLJ32549 C-terminal domain-like"/>
    <property type="match status" value="1"/>
</dbReference>
<evidence type="ECO:0000313" key="4">
    <source>
        <dbReference type="EMBL" id="GFY37698.1"/>
    </source>
</evidence>
<dbReference type="GO" id="GO:1904262">
    <property type="term" value="P:negative regulation of TORC1 signaling"/>
    <property type="evidence" value="ECO:0007669"/>
    <property type="project" value="TreeGrafter"/>
</dbReference>
<sequence>MLERSNELAKQLGITFSANPGWLERFKKRNGIIFKNVCGAASLILPTMTADWFQSGLPSILDEYEAKDIFNAAKTRLFYRCLPNATSSFEEQSCSEEKPSKERITVLVGCNSDGSEKLPLFVIGKRLKSQRFRNVRTLPVEYTSNVEAWMMATMFTNWVTKLDERFLREKRKVVMLIDICPDPPNIQLKAIKLIFLPLYTSILQPCDQGIIQNMKFFYRKQLLRKYLLAVEANEDFSIHLLDALHMLHSAWNSVTPRTIESCFRQGGFTKVSDSLVLEEMEEEEDIETEPTFKHKMTDHAELVISKQQIILDNFFSLLGSFAFDKAKEYLDKERDVAAKNHTIAPFFSSALSALSTLATAEKNYANFVHFGSKGFLRKDSSLKSTYEALANEFQRLEEKHYITPVSTPTLSPTSSCRTPSPPSNLPSPSPVSACSEVSGSAASSLSNASSVRGSTYNYYGEDVLENLASHLSGQLLCYVRARMKALELYEKLYSMSSNKFMKFDLLLNIVTEIVKTNAKYFHHPLLSPLKSSFSFECESLAKLLEAEVHMQNWRFLPSLLCLHDAHSKLGAWVAVQRAHGLLNPQFANHECCLQCVNKLKKSTANAYRAPPTTPLYNWLRTLKGELVSKFSLYFHEILSKQTIPVDMKSYCTKTSYDYFSKITSFQKRYDVACVAIVLDTNGLEDYAGHGYSYPEKVNEAPKGLDSFPPIVSYPPNCFSQEKYLLHWPSVVMIMNNKEQEIRNTDTCVSIFDSRMNATYFMAKIEARMTLVVIFETRKTERDSHIYRFMQSLCTQLRGNKLFSSLRSGSK</sequence>
<dbReference type="GO" id="GO:0034198">
    <property type="term" value="P:cellular response to amino acid starvation"/>
    <property type="evidence" value="ECO:0007669"/>
    <property type="project" value="TreeGrafter"/>
</dbReference>
<dbReference type="OrthoDB" id="18134at2759"/>
<dbReference type="Pfam" id="PF09404">
    <property type="entry name" value="C12orf66_like"/>
    <property type="match status" value="2"/>
</dbReference>
<reference evidence="4" key="1">
    <citation type="submission" date="2020-08" db="EMBL/GenBank/DDBJ databases">
        <title>Multicomponent nature underlies the extraordinary mechanical properties of spider dragline silk.</title>
        <authorList>
            <person name="Kono N."/>
            <person name="Nakamura H."/>
            <person name="Mori M."/>
            <person name="Yoshida Y."/>
            <person name="Ohtoshi R."/>
            <person name="Malay A.D."/>
            <person name="Moran D.A.P."/>
            <person name="Tomita M."/>
            <person name="Numata K."/>
            <person name="Arakawa K."/>
        </authorList>
    </citation>
    <scope>NUCLEOTIDE SEQUENCE</scope>
</reference>
<accession>A0A8X7BNM0</accession>
<feature type="domain" description="HTH CENPB-type" evidence="3">
    <location>
        <begin position="1"/>
        <end position="36"/>
    </location>
</feature>
<evidence type="ECO:0000313" key="5">
    <source>
        <dbReference type="Proteomes" id="UP000886998"/>
    </source>
</evidence>
<dbReference type="Proteomes" id="UP000886998">
    <property type="component" value="Unassembled WGS sequence"/>
</dbReference>
<dbReference type="InterPro" id="IPR006600">
    <property type="entry name" value="HTH_CenpB_DNA-bd_dom"/>
</dbReference>